<evidence type="ECO:0000256" key="2">
    <source>
        <dbReference type="SAM" id="Phobius"/>
    </source>
</evidence>
<keyword evidence="2" id="KW-1133">Transmembrane helix</keyword>
<comment type="caution">
    <text evidence="3">The sequence shown here is derived from an EMBL/GenBank/DDBJ whole genome shotgun (WGS) entry which is preliminary data.</text>
</comment>
<dbReference type="Proteomes" id="UP000637628">
    <property type="component" value="Unassembled WGS sequence"/>
</dbReference>
<reference evidence="3 4" key="1">
    <citation type="submission" date="2021-01" db="EMBL/GenBank/DDBJ databases">
        <title>Whole genome shotgun sequence of Actinoplanes durhamensis NBRC 14914.</title>
        <authorList>
            <person name="Komaki H."/>
            <person name="Tamura T."/>
        </authorList>
    </citation>
    <scope>NUCLEOTIDE SEQUENCE [LARGE SCALE GENOMIC DNA]</scope>
    <source>
        <strain evidence="3 4">NBRC 14914</strain>
    </source>
</reference>
<feature type="compositionally biased region" description="Pro residues" evidence="1">
    <location>
        <begin position="1"/>
        <end position="12"/>
    </location>
</feature>
<organism evidence="3 4">
    <name type="scientific">Paractinoplanes durhamensis</name>
    <dbReference type="NCBI Taxonomy" id="113563"/>
    <lineage>
        <taxon>Bacteria</taxon>
        <taxon>Bacillati</taxon>
        <taxon>Actinomycetota</taxon>
        <taxon>Actinomycetes</taxon>
        <taxon>Micromonosporales</taxon>
        <taxon>Micromonosporaceae</taxon>
        <taxon>Paractinoplanes</taxon>
    </lineage>
</organism>
<accession>A0ABQ3YVD9</accession>
<name>A0ABQ3YVD9_9ACTN</name>
<dbReference type="RefSeq" id="WP_203727239.1">
    <property type="nucleotide sequence ID" value="NZ_BAAATX010000017.1"/>
</dbReference>
<gene>
    <name evidence="3" type="ORF">Adu01nite_28840</name>
</gene>
<keyword evidence="2" id="KW-0472">Membrane</keyword>
<sequence length="454" mass="48860">MSDPSSPPPLRPPSYSAPAPGDPPRQRGVSWKRALAICAGVVVLALVALVGLGLWERRELRRELDALPTYGYTESPELASAKAGIKARDDRTARIGQVISDAMAGQSAALLGGDKATFVGYAAPGYRLGQTWLTRSFTSLRAMGVAQWTPKVDSWTPYSGTRWQSTIDVSYCFVAGCATPSTITLHTMWDLADEAHPRMTELWEYTGGQATPPWAQTVLQAKVGSRVIVAGPAATAGRFGAVLAEAEKAAKVADRYALTTTPSKYVVYLAGAKEWGRWPYGEEGDWVAGYAEPERESVVLRASSATPSFLPELLRHEMGHVSTLAGQGSKVKYADAWWLVEGMADYVAAEERPFAQYSDRPVTISFVRGKWNGDLRVGAPKKKASPADANGRYGTAYLGVSCLVQQYGRARALGFFHAVAVVGSPLTTAATEQLGVPWTTVSSTCTAQIRRTAH</sequence>
<dbReference type="EMBL" id="BOML01000022">
    <property type="protein sequence ID" value="GIE01534.1"/>
    <property type="molecule type" value="Genomic_DNA"/>
</dbReference>
<evidence type="ECO:0000313" key="3">
    <source>
        <dbReference type="EMBL" id="GIE01534.1"/>
    </source>
</evidence>
<feature type="transmembrane region" description="Helical" evidence="2">
    <location>
        <begin position="34"/>
        <end position="55"/>
    </location>
</feature>
<feature type="region of interest" description="Disordered" evidence="1">
    <location>
        <begin position="1"/>
        <end position="26"/>
    </location>
</feature>
<keyword evidence="4" id="KW-1185">Reference proteome</keyword>
<keyword evidence="2" id="KW-0812">Transmembrane</keyword>
<evidence type="ECO:0000313" key="4">
    <source>
        <dbReference type="Proteomes" id="UP000637628"/>
    </source>
</evidence>
<evidence type="ECO:0000256" key="1">
    <source>
        <dbReference type="SAM" id="MobiDB-lite"/>
    </source>
</evidence>
<protein>
    <submittedName>
        <fullName evidence="3">Uncharacterized protein</fullName>
    </submittedName>
</protein>
<proteinExistence type="predicted"/>